<dbReference type="AlphaFoldDB" id="A0AA35M4W4"/>
<protein>
    <recommendedName>
        <fullName evidence="5">Ahmp1 protein</fullName>
    </recommendedName>
</protein>
<gene>
    <name evidence="3" type="ORF">CCHLO57077_00001874</name>
</gene>
<dbReference type="PANTHER" id="PTHR35872">
    <property type="entry name" value="INTEGRAL MEMBRANE PROTEIN (AFU_ORTHOLOGUE AFUA_5G07110)"/>
    <property type="match status" value="1"/>
</dbReference>
<dbReference type="Proteomes" id="UP001160390">
    <property type="component" value="Unassembled WGS sequence"/>
</dbReference>
<dbReference type="Pfam" id="PF11204">
    <property type="entry name" value="DUF2985"/>
    <property type="match status" value="1"/>
</dbReference>
<feature type="compositionally biased region" description="Low complexity" evidence="1">
    <location>
        <begin position="43"/>
        <end position="54"/>
    </location>
</feature>
<evidence type="ECO:0000313" key="3">
    <source>
        <dbReference type="EMBL" id="CAI6090264.1"/>
    </source>
</evidence>
<feature type="region of interest" description="Disordered" evidence="1">
    <location>
        <begin position="202"/>
        <end position="279"/>
    </location>
</feature>
<feature type="compositionally biased region" description="Polar residues" evidence="1">
    <location>
        <begin position="216"/>
        <end position="229"/>
    </location>
</feature>
<keyword evidence="4" id="KW-1185">Reference proteome</keyword>
<feature type="compositionally biased region" description="Polar residues" evidence="1">
    <location>
        <begin position="255"/>
        <end position="265"/>
    </location>
</feature>
<dbReference type="EMBL" id="CABFNP030001012">
    <property type="protein sequence ID" value="CAI6090264.1"/>
    <property type="molecule type" value="Genomic_DNA"/>
</dbReference>
<feature type="compositionally biased region" description="Low complexity" evidence="1">
    <location>
        <begin position="81"/>
        <end position="95"/>
    </location>
</feature>
<feature type="compositionally biased region" description="Polar residues" evidence="1">
    <location>
        <begin position="33"/>
        <end position="42"/>
    </location>
</feature>
<feature type="compositionally biased region" description="Polar residues" evidence="1">
    <location>
        <begin position="775"/>
        <end position="784"/>
    </location>
</feature>
<feature type="region of interest" description="Disordered" evidence="1">
    <location>
        <begin position="331"/>
        <end position="374"/>
    </location>
</feature>
<dbReference type="InterPro" id="IPR021369">
    <property type="entry name" value="DUF2985"/>
</dbReference>
<evidence type="ECO:0000256" key="1">
    <source>
        <dbReference type="SAM" id="MobiDB-lite"/>
    </source>
</evidence>
<keyword evidence="2" id="KW-1133">Transmembrane helix</keyword>
<feature type="compositionally biased region" description="Polar residues" evidence="1">
    <location>
        <begin position="125"/>
        <end position="135"/>
    </location>
</feature>
<reference evidence="3" key="1">
    <citation type="submission" date="2023-01" db="EMBL/GenBank/DDBJ databases">
        <authorList>
            <person name="Piombo E."/>
        </authorList>
    </citation>
    <scope>NUCLEOTIDE SEQUENCE</scope>
</reference>
<keyword evidence="2" id="KW-0472">Membrane</keyword>
<accession>A0AA35M4W4</accession>
<sequence>MASNKRPADEAADIGLPPIGPVASTGYLAPNPGESSTAQHQGLSPSPSQVSLQPATPSARSDVGPTEYFPPLRDTPSFQQGSRPTSSSGFPGFSGVYASDEPLTPGSRRPSIRIRRRGSSTSSRPNSIVEQNNFLRSLADSGNRGTSHRNDDFSGRPRSISQPERTHMAPESSHLGRASRRAPQISMPRLTEEGARPTMEELGLQDEPLSPVRSLPEQNLSRQRTSPEMPSQGPMLRRMRAVSRLFKPGKRQDGQDTSDVETANAPSPPSRRGNRNSHVDDEYDELLVDYLDTIDPEIQTLSTLTNVQNSLFIPDLGSWVNRRPTYNLSRNDIDPRLPRPVTATEPPGILPGERIEPTDMAEDQGPPQLDRSNTISSRLTDSHYAALPHGASLEGWTEDEKWELDDHVRHMLHSRRSRFKRSMKGFGQYVRRPLGFLVTLYGTLITLFGLAWVLFLIGWIYVGDKQLYVIHIIDSVLVALFAIMGDGLAPFRAIDTYHMIYIVHYARIVKKAQAKGRPKPKRKWWWQKSEPKQQPEDAAPDSTTAQLPEVTSPETVDSRDSDSESEQDPHTRRNNIVDVDVEDARSGIEVYEDTPLTYAQQQKLYHHQTKLAKSHSFYKPNETNTHYAFPIDYLIAIVILLDCHSCLQISLGACTWGIDYHVRPIAITTVILCVSITCNITAGLIITIGDRKTRKKEVWKLMNRQELTGDAMKHIEQKRTTGQLSPEKSTGSDSDKERLSQKAKRFVSLIVEEPEKEKEMEKEMEKEAEKPKENGGSTQARRVA</sequence>
<feature type="compositionally biased region" description="Basic and acidic residues" evidence="1">
    <location>
        <begin position="556"/>
        <end position="571"/>
    </location>
</feature>
<evidence type="ECO:0000256" key="2">
    <source>
        <dbReference type="SAM" id="Phobius"/>
    </source>
</evidence>
<feature type="transmembrane region" description="Helical" evidence="2">
    <location>
        <begin position="434"/>
        <end position="462"/>
    </location>
</feature>
<feature type="compositionally biased region" description="Polar residues" evidence="1">
    <location>
        <begin position="720"/>
        <end position="732"/>
    </location>
</feature>
<keyword evidence="2" id="KW-0812">Transmembrane</keyword>
<name>A0AA35M4W4_9HYPO</name>
<feature type="region of interest" description="Disordered" evidence="1">
    <location>
        <begin position="519"/>
        <end position="578"/>
    </location>
</feature>
<comment type="caution">
    <text evidence="3">The sequence shown here is derived from an EMBL/GenBank/DDBJ whole genome shotgun (WGS) entry which is preliminary data.</text>
</comment>
<feature type="transmembrane region" description="Helical" evidence="2">
    <location>
        <begin position="468"/>
        <end position="489"/>
    </location>
</feature>
<evidence type="ECO:0000313" key="4">
    <source>
        <dbReference type="Proteomes" id="UP001160390"/>
    </source>
</evidence>
<proteinExistence type="predicted"/>
<dbReference type="PANTHER" id="PTHR35872:SF2">
    <property type="entry name" value="INTEGRAL MEMBRANE PROTEIN (AFU_ORTHOLOGUE AFUA_5G07110)"/>
    <property type="match status" value="1"/>
</dbReference>
<evidence type="ECO:0008006" key="5">
    <source>
        <dbReference type="Google" id="ProtNLM"/>
    </source>
</evidence>
<feature type="transmembrane region" description="Helical" evidence="2">
    <location>
        <begin position="664"/>
        <end position="686"/>
    </location>
</feature>
<organism evidence="3 4">
    <name type="scientific">Clonostachys chloroleuca</name>
    <dbReference type="NCBI Taxonomy" id="1926264"/>
    <lineage>
        <taxon>Eukaryota</taxon>
        <taxon>Fungi</taxon>
        <taxon>Dikarya</taxon>
        <taxon>Ascomycota</taxon>
        <taxon>Pezizomycotina</taxon>
        <taxon>Sordariomycetes</taxon>
        <taxon>Hypocreomycetidae</taxon>
        <taxon>Hypocreales</taxon>
        <taxon>Bionectriaceae</taxon>
        <taxon>Clonostachys</taxon>
    </lineage>
</organism>
<feature type="compositionally biased region" description="Basic and acidic residues" evidence="1">
    <location>
        <begin position="753"/>
        <end position="773"/>
    </location>
</feature>
<feature type="region of interest" description="Disordered" evidence="1">
    <location>
        <begin position="1"/>
        <end position="187"/>
    </location>
</feature>
<feature type="region of interest" description="Disordered" evidence="1">
    <location>
        <begin position="716"/>
        <end position="784"/>
    </location>
</feature>